<keyword evidence="4 5" id="KW-0472">Membrane</keyword>
<evidence type="ECO:0000256" key="3">
    <source>
        <dbReference type="ARBA" id="ARBA00022989"/>
    </source>
</evidence>
<dbReference type="EMBL" id="KV744882">
    <property type="protein sequence ID" value="OCK82655.1"/>
    <property type="molecule type" value="Genomic_DNA"/>
</dbReference>
<keyword evidence="3 5" id="KW-1133">Transmembrane helix</keyword>
<dbReference type="OrthoDB" id="2122304at2759"/>
<dbReference type="GO" id="GO:0016020">
    <property type="term" value="C:membrane"/>
    <property type="evidence" value="ECO:0007669"/>
    <property type="project" value="UniProtKB-SubCell"/>
</dbReference>
<dbReference type="AlphaFoldDB" id="A0A8E2JHB4"/>
<evidence type="ECO:0000256" key="5">
    <source>
        <dbReference type="SAM" id="Phobius"/>
    </source>
</evidence>
<reference evidence="6 7" key="1">
    <citation type="journal article" date="2016" name="Nat. Commun.">
        <title>Ectomycorrhizal ecology is imprinted in the genome of the dominant symbiotic fungus Cenococcum geophilum.</title>
        <authorList>
            <consortium name="DOE Joint Genome Institute"/>
            <person name="Peter M."/>
            <person name="Kohler A."/>
            <person name="Ohm R.A."/>
            <person name="Kuo A."/>
            <person name="Krutzmann J."/>
            <person name="Morin E."/>
            <person name="Arend M."/>
            <person name="Barry K.W."/>
            <person name="Binder M."/>
            <person name="Choi C."/>
            <person name="Clum A."/>
            <person name="Copeland A."/>
            <person name="Grisel N."/>
            <person name="Haridas S."/>
            <person name="Kipfer T."/>
            <person name="LaButti K."/>
            <person name="Lindquist E."/>
            <person name="Lipzen A."/>
            <person name="Maire R."/>
            <person name="Meier B."/>
            <person name="Mihaltcheva S."/>
            <person name="Molinier V."/>
            <person name="Murat C."/>
            <person name="Poggeler S."/>
            <person name="Quandt C.A."/>
            <person name="Sperisen C."/>
            <person name="Tritt A."/>
            <person name="Tisserant E."/>
            <person name="Crous P.W."/>
            <person name="Henrissat B."/>
            <person name="Nehls U."/>
            <person name="Egli S."/>
            <person name="Spatafora J.W."/>
            <person name="Grigoriev I.V."/>
            <person name="Martin F.M."/>
        </authorList>
    </citation>
    <scope>NUCLEOTIDE SEQUENCE [LARGE SCALE GENOMIC DNA]</scope>
    <source>
        <strain evidence="6 7">CBS 459.81</strain>
    </source>
</reference>
<keyword evidence="2 5" id="KW-0812">Transmembrane</keyword>
<dbReference type="Proteomes" id="UP000250266">
    <property type="component" value="Unassembled WGS sequence"/>
</dbReference>
<dbReference type="InterPro" id="IPR023352">
    <property type="entry name" value="MAPEG-like_dom_sf"/>
</dbReference>
<dbReference type="Pfam" id="PF01124">
    <property type="entry name" value="MAPEG"/>
    <property type="match status" value="1"/>
</dbReference>
<dbReference type="InterPro" id="IPR001129">
    <property type="entry name" value="Membr-assoc_MAPEG"/>
</dbReference>
<gene>
    <name evidence="6" type="ORF">K432DRAFT_380267</name>
</gene>
<comment type="subcellular location">
    <subcellularLocation>
        <location evidence="1">Membrane</location>
    </subcellularLocation>
</comment>
<name>A0A8E2JHB4_9PEZI</name>
<accession>A0A8E2JHB4</accession>
<proteinExistence type="predicted"/>
<feature type="transmembrane region" description="Helical" evidence="5">
    <location>
        <begin position="12"/>
        <end position="33"/>
    </location>
</feature>
<evidence type="ECO:0000313" key="6">
    <source>
        <dbReference type="EMBL" id="OCK82655.1"/>
    </source>
</evidence>
<sequence length="127" mass="14174">MPNTVHAHNPSILAIPVYLLLSFILHLYAIYIATNGKPLNWDNGNPRSTTLYSNLQELPDTFAAYEHAEACHANGMENLPLFVSAGILGNMGSRQGDEGFWEALHRPCRVLTSQMVRLYRDYRGSGV</sequence>
<dbReference type="SUPFAM" id="SSF161084">
    <property type="entry name" value="MAPEG domain-like"/>
    <property type="match status" value="1"/>
</dbReference>
<evidence type="ECO:0000256" key="4">
    <source>
        <dbReference type="ARBA" id="ARBA00023136"/>
    </source>
</evidence>
<evidence type="ECO:0000256" key="2">
    <source>
        <dbReference type="ARBA" id="ARBA00022692"/>
    </source>
</evidence>
<protein>
    <submittedName>
        <fullName evidence="6">Uncharacterized protein</fullName>
    </submittedName>
</protein>
<evidence type="ECO:0000256" key="1">
    <source>
        <dbReference type="ARBA" id="ARBA00004370"/>
    </source>
</evidence>
<organism evidence="6 7">
    <name type="scientific">Lepidopterella palustris CBS 459.81</name>
    <dbReference type="NCBI Taxonomy" id="1314670"/>
    <lineage>
        <taxon>Eukaryota</taxon>
        <taxon>Fungi</taxon>
        <taxon>Dikarya</taxon>
        <taxon>Ascomycota</taxon>
        <taxon>Pezizomycotina</taxon>
        <taxon>Dothideomycetes</taxon>
        <taxon>Pleosporomycetidae</taxon>
        <taxon>Mytilinidiales</taxon>
        <taxon>Argynnaceae</taxon>
        <taxon>Lepidopterella</taxon>
    </lineage>
</organism>
<keyword evidence="7" id="KW-1185">Reference proteome</keyword>
<evidence type="ECO:0000313" key="7">
    <source>
        <dbReference type="Proteomes" id="UP000250266"/>
    </source>
</evidence>
<dbReference type="PANTHER" id="PTHR35371:SF1">
    <property type="entry name" value="BLR7753 PROTEIN"/>
    <property type="match status" value="1"/>
</dbReference>
<dbReference type="PANTHER" id="PTHR35371">
    <property type="entry name" value="INNER MEMBRANE PROTEIN"/>
    <property type="match status" value="1"/>
</dbReference>